<name>A0AAU2JRC0_9ACTN</name>
<sequence length="257" mass="26558">MQITTEERRSAFRRGAAGIAFAAVLAAATFTATGAADAAEAEAAPSYDFSDCPAIPAGVDATRWKCEVLTATGSLTLGNRTLPELAPMTITHAEGPLPDGSNGQVWGALRGGPTAVPGGLLGTPAGSHSPRVARLSLQPEYGGRSDFYSVGDAMGLFTLRFRVVSPVLPGGCVIGGGETPVEIRLKRIGASQRVSQDPPVIKFDARDDAFAVPGATGCGPLGRLVNDRLGLPAATGNSITLSAHYTFKTYDRLPPRP</sequence>
<dbReference type="EMBL" id="CP108264">
    <property type="protein sequence ID" value="WTU74482.1"/>
    <property type="molecule type" value="Genomic_DNA"/>
</dbReference>
<protein>
    <recommendedName>
        <fullName evidence="3">Secreted protein</fullName>
    </recommendedName>
</protein>
<dbReference type="AlphaFoldDB" id="A0AAU2JRC0"/>
<keyword evidence="1" id="KW-0732">Signal</keyword>
<feature type="signal peptide" evidence="1">
    <location>
        <begin position="1"/>
        <end position="38"/>
    </location>
</feature>
<proteinExistence type="predicted"/>
<reference evidence="2" key="1">
    <citation type="submission" date="2022-10" db="EMBL/GenBank/DDBJ databases">
        <title>The complete genomes of actinobacterial strains from the NBC collection.</title>
        <authorList>
            <person name="Joergensen T.S."/>
            <person name="Alvarez Arevalo M."/>
            <person name="Sterndorff E.B."/>
            <person name="Faurdal D."/>
            <person name="Vuksanovic O."/>
            <person name="Mourched A.-S."/>
            <person name="Charusanti P."/>
            <person name="Shaw S."/>
            <person name="Blin K."/>
            <person name="Weber T."/>
        </authorList>
    </citation>
    <scope>NUCLEOTIDE SEQUENCE</scope>
    <source>
        <strain evidence="2">NBC_00049</strain>
    </source>
</reference>
<organism evidence="2">
    <name type="scientific">Streptomyces sp. NBC_00049</name>
    <dbReference type="NCBI Taxonomy" id="2903617"/>
    <lineage>
        <taxon>Bacteria</taxon>
        <taxon>Bacillati</taxon>
        <taxon>Actinomycetota</taxon>
        <taxon>Actinomycetes</taxon>
        <taxon>Kitasatosporales</taxon>
        <taxon>Streptomycetaceae</taxon>
        <taxon>Streptomyces</taxon>
    </lineage>
</organism>
<gene>
    <name evidence="2" type="ORF">OG327_14750</name>
</gene>
<evidence type="ECO:0000313" key="2">
    <source>
        <dbReference type="EMBL" id="WTU74482.1"/>
    </source>
</evidence>
<accession>A0AAU2JRC0</accession>
<evidence type="ECO:0008006" key="3">
    <source>
        <dbReference type="Google" id="ProtNLM"/>
    </source>
</evidence>
<dbReference type="InterPro" id="IPR006311">
    <property type="entry name" value="TAT_signal"/>
</dbReference>
<evidence type="ECO:0000256" key="1">
    <source>
        <dbReference type="SAM" id="SignalP"/>
    </source>
</evidence>
<dbReference type="PROSITE" id="PS51318">
    <property type="entry name" value="TAT"/>
    <property type="match status" value="1"/>
</dbReference>
<feature type="chain" id="PRO_5043906137" description="Secreted protein" evidence="1">
    <location>
        <begin position="39"/>
        <end position="257"/>
    </location>
</feature>